<accession>A0A8S9MGN6</accession>
<name>A0A8S9MGN6_BRACR</name>
<dbReference type="Gene3D" id="2.100.10.30">
    <property type="entry name" value="Jacalin-like lectin domain"/>
    <property type="match status" value="1"/>
</dbReference>
<dbReference type="Proteomes" id="UP000712281">
    <property type="component" value="Unassembled WGS sequence"/>
</dbReference>
<keyword evidence="2" id="KW-0430">Lectin</keyword>
<dbReference type="PROSITE" id="PS51752">
    <property type="entry name" value="JACALIN_LECTIN"/>
    <property type="match status" value="1"/>
</dbReference>
<evidence type="ECO:0000313" key="4">
    <source>
        <dbReference type="EMBL" id="KAF2616729.1"/>
    </source>
</evidence>
<proteinExistence type="inferred from homology"/>
<dbReference type="PANTHER" id="PTHR47293:SF66">
    <property type="entry name" value="JACALIN-RELATED LECTIN 11-RELATED"/>
    <property type="match status" value="1"/>
</dbReference>
<dbReference type="PANTHER" id="PTHR47293">
    <property type="entry name" value="JACALIN-RELATED LECTIN 3"/>
    <property type="match status" value="1"/>
</dbReference>
<dbReference type="GO" id="GO:0030246">
    <property type="term" value="F:carbohydrate binding"/>
    <property type="evidence" value="ECO:0007669"/>
    <property type="project" value="UniProtKB-KW"/>
</dbReference>
<protein>
    <recommendedName>
        <fullName evidence="3">Jacalin-type lectin domain-containing protein</fullName>
    </recommendedName>
</protein>
<reference evidence="4" key="1">
    <citation type="submission" date="2019-12" db="EMBL/GenBank/DDBJ databases">
        <title>Genome sequencing and annotation of Brassica cretica.</title>
        <authorList>
            <person name="Studholme D.J."/>
            <person name="Sarris P.F."/>
        </authorList>
    </citation>
    <scope>NUCLEOTIDE SEQUENCE</scope>
    <source>
        <strain evidence="4">PFS-001/15</strain>
        <tissue evidence="4">Leaf</tissue>
    </source>
</reference>
<evidence type="ECO:0000256" key="2">
    <source>
        <dbReference type="ARBA" id="ARBA00022734"/>
    </source>
</evidence>
<evidence type="ECO:0000259" key="3">
    <source>
        <dbReference type="PROSITE" id="PS51752"/>
    </source>
</evidence>
<evidence type="ECO:0000313" key="5">
    <source>
        <dbReference type="Proteomes" id="UP000712281"/>
    </source>
</evidence>
<dbReference type="Pfam" id="PF01419">
    <property type="entry name" value="Jacalin"/>
    <property type="match status" value="1"/>
</dbReference>
<dbReference type="AlphaFoldDB" id="A0A8S9MGN6"/>
<sequence length="137" mass="15341">MSYAPILSHVPQKLDAVGCGDESYDKWDDGSKYADVCKICVGMSSGCIQYVKFYYVKDGGDVEHGGSGGFDNGCHTHIFDIYQPEEYLVSVNVWCNTASDLIQKMKFKTNTREYETDGGISANSRLYLRVLIAWRVV</sequence>
<feature type="domain" description="Jacalin-type lectin" evidence="3">
    <location>
        <begin position="11"/>
        <end position="137"/>
    </location>
</feature>
<dbReference type="SUPFAM" id="SSF51101">
    <property type="entry name" value="Mannose-binding lectins"/>
    <property type="match status" value="1"/>
</dbReference>
<comment type="similarity">
    <text evidence="1">Belongs to the jacalin lectin family.</text>
</comment>
<organism evidence="4 5">
    <name type="scientific">Brassica cretica</name>
    <name type="common">Mustard</name>
    <dbReference type="NCBI Taxonomy" id="69181"/>
    <lineage>
        <taxon>Eukaryota</taxon>
        <taxon>Viridiplantae</taxon>
        <taxon>Streptophyta</taxon>
        <taxon>Embryophyta</taxon>
        <taxon>Tracheophyta</taxon>
        <taxon>Spermatophyta</taxon>
        <taxon>Magnoliopsida</taxon>
        <taxon>eudicotyledons</taxon>
        <taxon>Gunneridae</taxon>
        <taxon>Pentapetalae</taxon>
        <taxon>rosids</taxon>
        <taxon>malvids</taxon>
        <taxon>Brassicales</taxon>
        <taxon>Brassicaceae</taxon>
        <taxon>Brassiceae</taxon>
        <taxon>Brassica</taxon>
    </lineage>
</organism>
<dbReference type="SMART" id="SM00915">
    <property type="entry name" value="Jacalin"/>
    <property type="match status" value="1"/>
</dbReference>
<evidence type="ECO:0000256" key="1">
    <source>
        <dbReference type="ARBA" id="ARBA00006568"/>
    </source>
</evidence>
<gene>
    <name evidence="4" type="ORF">F2Q68_00039292</name>
</gene>
<dbReference type="EMBL" id="QGKW02000007">
    <property type="protein sequence ID" value="KAF2616729.1"/>
    <property type="molecule type" value="Genomic_DNA"/>
</dbReference>
<dbReference type="InterPro" id="IPR036404">
    <property type="entry name" value="Jacalin-like_lectin_dom_sf"/>
</dbReference>
<comment type="caution">
    <text evidence="4">The sequence shown here is derived from an EMBL/GenBank/DDBJ whole genome shotgun (WGS) entry which is preliminary data.</text>
</comment>
<dbReference type="InterPro" id="IPR001229">
    <property type="entry name" value="Jacalin-like_lectin_dom"/>
</dbReference>